<gene>
    <name evidence="5" type="ORF">MBM_00304</name>
</gene>
<protein>
    <submittedName>
        <fullName evidence="5">Uncharacterized protein</fullName>
    </submittedName>
</protein>
<dbReference type="Pfam" id="PF00012">
    <property type="entry name" value="HSP70"/>
    <property type="match status" value="1"/>
</dbReference>
<dbReference type="Gene3D" id="3.30.420.40">
    <property type="match status" value="2"/>
</dbReference>
<dbReference type="KEGG" id="mbe:MBM_00304"/>
<dbReference type="SUPFAM" id="SSF100920">
    <property type="entry name" value="Heat shock protein 70kD (HSP70), peptide-binding domain"/>
    <property type="match status" value="1"/>
</dbReference>
<dbReference type="OrthoDB" id="3548825at2759"/>
<reference evidence="5 6" key="1">
    <citation type="journal article" date="2012" name="BMC Genomics">
        <title>Sequencing the genome of Marssonina brunnea reveals fungus-poplar co-evolution.</title>
        <authorList>
            <person name="Zhu S."/>
            <person name="Cao Y.-Z."/>
            <person name="Jiang C."/>
            <person name="Tan B.-Y."/>
            <person name="Wang Z."/>
            <person name="Feng S."/>
            <person name="Zhang L."/>
            <person name="Su X.-H."/>
            <person name="Brejova B."/>
            <person name="Vinar T."/>
            <person name="Xu M."/>
            <person name="Wang M.-X."/>
            <person name="Zhang S.-G."/>
            <person name="Huang M.-R."/>
            <person name="Wu R."/>
            <person name="Zhou Y."/>
        </authorList>
    </citation>
    <scope>NUCLEOTIDE SEQUENCE [LARGE SCALE GENOMIC DNA]</scope>
    <source>
        <strain evidence="5 6">MB_m1</strain>
    </source>
</reference>
<evidence type="ECO:0000256" key="2">
    <source>
        <dbReference type="ARBA" id="ARBA00022840"/>
    </source>
</evidence>
<dbReference type="InterPro" id="IPR029047">
    <property type="entry name" value="HSP70_peptide-bd_sf"/>
</dbReference>
<evidence type="ECO:0000256" key="1">
    <source>
        <dbReference type="ARBA" id="ARBA00022741"/>
    </source>
</evidence>
<keyword evidence="4" id="KW-1133">Transmembrane helix</keyword>
<dbReference type="PANTHER" id="PTHR19375">
    <property type="entry name" value="HEAT SHOCK PROTEIN 70KDA"/>
    <property type="match status" value="1"/>
</dbReference>
<dbReference type="AlphaFoldDB" id="K1X842"/>
<keyword evidence="4" id="KW-0472">Membrane</keyword>
<evidence type="ECO:0000256" key="4">
    <source>
        <dbReference type="SAM" id="Phobius"/>
    </source>
</evidence>
<proteinExistence type="inferred from homology"/>
<dbReference type="PRINTS" id="PR00301">
    <property type="entry name" value="HEATSHOCK70"/>
</dbReference>
<keyword evidence="6" id="KW-1185">Reference proteome</keyword>
<accession>K1X842</accession>
<dbReference type="eggNOG" id="KOG0100">
    <property type="taxonomic scope" value="Eukaryota"/>
</dbReference>
<keyword evidence="1 3" id="KW-0547">Nucleotide-binding</keyword>
<evidence type="ECO:0000256" key="3">
    <source>
        <dbReference type="RuleBase" id="RU003322"/>
    </source>
</evidence>
<sequence>MSRARKIPAAVAKSKLAKMWRDTWADKSFRYMTIATIGFLNALALMVALYPRTSGPWPRGRVLDGTEYQNYVPEGYAEHGHVIAIELGESYSRVAVPTETGCHILVSEYGGSTTANYVAYYKERVLVGREAQEHALHDPENVIFDARRLIGRRFSTDSSLQSDIDTLPYRVINKYDRPYISIHVDGGEKLVTPEQAQAEVIKTLKRSAEQYVGYEITSTIVTVPAYFKDDQRQATKDAVGLGGLEAIRVINEPTAAAIGYELDQKEPKSPDYEELSVVYDVGEKSLDVTVISVDQGVFEILASAGDRSLGGAAYDRVLFDAIVEKFSVGNGGSLKRAIEIIDGLKARVRYAEGVLATNASAEIQVGDFSVVVTPDDLKGLYKEIFEISVTHIDKVLQEAKLNTTSIKSIILKGDPTHVAKVQPFLEAYFEDKRVEPAPGGFNPDEAIIRGAAQQARVLSGIGGSGPMLGNFEITVLSLGIETSNGLFTRIIPRSHMTPIRRTINVTTFQDGQSQIRLRILQGERLMAINNRELGVLEMGALPEKPAGEVTIEVAFEYDANDILTVIAKEFQDKRERRIFIDDLGKPEYRVADKAVFEAEEHTEEDLARVKKALAAEKTGEMDMVSFGVISLAPVQGWQVPLPDEEDRSW</sequence>
<evidence type="ECO:0000313" key="6">
    <source>
        <dbReference type="Proteomes" id="UP000006753"/>
    </source>
</evidence>
<dbReference type="OMA" id="HILVSEY"/>
<comment type="similarity">
    <text evidence="3">Belongs to the heat shock protein 70 family.</text>
</comment>
<organism evidence="5 6">
    <name type="scientific">Marssonina brunnea f. sp. multigermtubi (strain MB_m1)</name>
    <name type="common">Marssonina leaf spot fungus</name>
    <dbReference type="NCBI Taxonomy" id="1072389"/>
    <lineage>
        <taxon>Eukaryota</taxon>
        <taxon>Fungi</taxon>
        <taxon>Dikarya</taxon>
        <taxon>Ascomycota</taxon>
        <taxon>Pezizomycotina</taxon>
        <taxon>Leotiomycetes</taxon>
        <taxon>Helotiales</taxon>
        <taxon>Drepanopezizaceae</taxon>
        <taxon>Drepanopeziza</taxon>
    </lineage>
</organism>
<dbReference type="InterPro" id="IPR043129">
    <property type="entry name" value="ATPase_NBD"/>
</dbReference>
<dbReference type="STRING" id="1072389.K1X842"/>
<keyword evidence="2 3" id="KW-0067">ATP-binding</keyword>
<feature type="transmembrane region" description="Helical" evidence="4">
    <location>
        <begin position="29"/>
        <end position="50"/>
    </location>
</feature>
<dbReference type="SUPFAM" id="SSF53067">
    <property type="entry name" value="Actin-like ATPase domain"/>
    <property type="match status" value="2"/>
</dbReference>
<dbReference type="FunFam" id="3.30.30.30:FF:000001">
    <property type="entry name" value="heat shock 70 kDa protein-like"/>
    <property type="match status" value="1"/>
</dbReference>
<dbReference type="InterPro" id="IPR013126">
    <property type="entry name" value="Hsp_70_fam"/>
</dbReference>
<keyword evidence="4" id="KW-0812">Transmembrane</keyword>
<dbReference type="HOGENOM" id="CLU_005965_2_3_1"/>
<dbReference type="GO" id="GO:0140662">
    <property type="term" value="F:ATP-dependent protein folding chaperone"/>
    <property type="evidence" value="ECO:0007669"/>
    <property type="project" value="InterPro"/>
</dbReference>
<dbReference type="Gene3D" id="3.30.30.30">
    <property type="match status" value="1"/>
</dbReference>
<dbReference type="Gene3D" id="2.60.34.10">
    <property type="entry name" value="Substrate Binding Domain Of DNAk, Chain A, domain 1"/>
    <property type="match status" value="1"/>
</dbReference>
<dbReference type="InParanoid" id="K1X842"/>
<dbReference type="Gene3D" id="3.90.640.10">
    <property type="entry name" value="Actin, Chain A, domain 4"/>
    <property type="match status" value="1"/>
</dbReference>
<dbReference type="Proteomes" id="UP000006753">
    <property type="component" value="Unassembled WGS sequence"/>
</dbReference>
<dbReference type="GO" id="GO:0005524">
    <property type="term" value="F:ATP binding"/>
    <property type="evidence" value="ECO:0007669"/>
    <property type="project" value="UniProtKB-KW"/>
</dbReference>
<dbReference type="EMBL" id="JH921428">
    <property type="protein sequence ID" value="EKD21191.1"/>
    <property type="molecule type" value="Genomic_DNA"/>
</dbReference>
<name>K1X842_MARBU</name>
<evidence type="ECO:0000313" key="5">
    <source>
        <dbReference type="EMBL" id="EKD21191.1"/>
    </source>
</evidence>